<dbReference type="AlphaFoldDB" id="A0A0V1BYN9"/>
<organism evidence="1 2">
    <name type="scientific">Trichinella spiralis</name>
    <name type="common">Trichina worm</name>
    <dbReference type="NCBI Taxonomy" id="6334"/>
    <lineage>
        <taxon>Eukaryota</taxon>
        <taxon>Metazoa</taxon>
        <taxon>Ecdysozoa</taxon>
        <taxon>Nematoda</taxon>
        <taxon>Enoplea</taxon>
        <taxon>Dorylaimia</taxon>
        <taxon>Trichinellida</taxon>
        <taxon>Trichinellidae</taxon>
        <taxon>Trichinella</taxon>
    </lineage>
</organism>
<sequence>MNSKRATVNEWLVCGMTGNCPTDQLTFGSSSVLRIYCTAAAEPKTQNFTSFLKKLMFEELVKILHALKQVASEVL</sequence>
<dbReference type="InParanoid" id="A0A0V1BYN9"/>
<protein>
    <submittedName>
        <fullName evidence="1">Uncharacterized protein</fullName>
    </submittedName>
</protein>
<evidence type="ECO:0000313" key="1">
    <source>
        <dbReference type="EMBL" id="KRY41902.1"/>
    </source>
</evidence>
<proteinExistence type="predicted"/>
<gene>
    <name evidence="1" type="ORF">T01_3824</name>
</gene>
<dbReference type="Proteomes" id="UP000054776">
    <property type="component" value="Unassembled WGS sequence"/>
</dbReference>
<dbReference type="EMBL" id="JYDH01000006">
    <property type="protein sequence ID" value="KRY41902.1"/>
    <property type="molecule type" value="Genomic_DNA"/>
</dbReference>
<evidence type="ECO:0000313" key="2">
    <source>
        <dbReference type="Proteomes" id="UP000054776"/>
    </source>
</evidence>
<reference evidence="1 2" key="1">
    <citation type="submission" date="2015-01" db="EMBL/GenBank/DDBJ databases">
        <title>Evolution of Trichinella species and genotypes.</title>
        <authorList>
            <person name="Korhonen P.K."/>
            <person name="Edoardo P."/>
            <person name="Giuseppe L.R."/>
            <person name="Gasser R.B."/>
        </authorList>
    </citation>
    <scope>NUCLEOTIDE SEQUENCE [LARGE SCALE GENOMIC DNA]</scope>
    <source>
        <strain evidence="1">ISS3</strain>
    </source>
</reference>
<accession>A0A0V1BYN9</accession>
<comment type="caution">
    <text evidence="1">The sequence shown here is derived from an EMBL/GenBank/DDBJ whole genome shotgun (WGS) entry which is preliminary data.</text>
</comment>
<keyword evidence="2" id="KW-1185">Reference proteome</keyword>
<name>A0A0V1BYN9_TRISP</name>
<dbReference type="OrthoDB" id="10529366at2759"/>